<evidence type="ECO:0000313" key="4">
    <source>
        <dbReference type="EMBL" id="SCL59246.1"/>
    </source>
</evidence>
<dbReference type="Pfam" id="PF04738">
    <property type="entry name" value="Lant_dehydr_N"/>
    <property type="match status" value="1"/>
</dbReference>
<name>A0A1C6UYY4_9ACTN</name>
<evidence type="ECO:0000256" key="1">
    <source>
        <dbReference type="SAM" id="MobiDB-lite"/>
    </source>
</evidence>
<dbReference type="InterPro" id="IPR023809">
    <property type="entry name" value="Thiopep_bacteriocin_synth_dom"/>
</dbReference>
<dbReference type="InterPro" id="IPR006827">
    <property type="entry name" value="Lant_deHydtase_N"/>
</dbReference>
<evidence type="ECO:0000259" key="3">
    <source>
        <dbReference type="Pfam" id="PF14028"/>
    </source>
</evidence>
<dbReference type="OrthoDB" id="1273722at2"/>
<evidence type="ECO:0000313" key="5">
    <source>
        <dbReference type="Proteomes" id="UP000199696"/>
    </source>
</evidence>
<dbReference type="AlphaFoldDB" id="A0A1C6UYY4"/>
<reference evidence="5" key="1">
    <citation type="submission" date="2016-06" db="EMBL/GenBank/DDBJ databases">
        <authorList>
            <person name="Varghese N."/>
            <person name="Submissions Spin"/>
        </authorList>
    </citation>
    <scope>NUCLEOTIDE SEQUENCE [LARGE SCALE GENOMIC DNA]</scope>
    <source>
        <strain evidence="5">DSM 44814</strain>
    </source>
</reference>
<dbReference type="STRING" id="227316.GA0070604_4012"/>
<proteinExistence type="predicted"/>
<dbReference type="RefSeq" id="WP_091120493.1">
    <property type="nucleotide sequence ID" value="NZ_FMHY01000002.1"/>
</dbReference>
<evidence type="ECO:0000259" key="2">
    <source>
        <dbReference type="Pfam" id="PF04738"/>
    </source>
</evidence>
<protein>
    <submittedName>
        <fullName evidence="4">Thiopeptide-type bacteriocin biosynthesis domain-containing protein</fullName>
    </submittedName>
</protein>
<feature type="domain" description="Thiopeptide-type bacteriocin biosynthesis" evidence="3">
    <location>
        <begin position="765"/>
        <end position="1028"/>
    </location>
</feature>
<dbReference type="NCBIfam" id="TIGR03891">
    <property type="entry name" value="thiopep_ocin"/>
    <property type="match status" value="1"/>
</dbReference>
<sequence>MNNPKQRYQAAEMALVRASLLRRTGGAVTRAAIDPDDPRQDADAVRYLRELTADPVVREALAVSSPSLDRTLHKIENGIAVDHARLRRSVYATTRYLLRMSARATPFGLLAGVAVAEVGQQAKVRIGAAPGKGVRPDSSWLHAIVTDLERRPEVLNAVTVAASDLTLLRGDRISLMRPRAEPGRDGGHEVSVRLTPAVREALAHSRLPIPYPRLVAQLLDRFPGTRPATVENVLGELLTHGFLVSDLRPPPHEVDPLGYLVDRLAASGAPELRQLRVLREYLERYSQTPLGHGLGQWRALRDSARELRTAETVVAVDLALDVDVRLPRVVTAELEGAADALWRLGDERTRNRHLTQYHAEVVARYGQGRLVPLLELLDPQAGLGPPATYRFPPSTREAPAENPGHNRRDELRYALAQEALHDAGELVLDDEMIEALAGPVSEDPPSAVEMYGQLCAPSVAAIDAGDFRFILSAMSGALATGATFGRFVYLFGQQGAEVGSMVRRAAASAAGSEALLAQLTAAPLNDQHRNVMQVPMMLPYRVPASGYVDRGDPAVIAVEDLLVGADNHRLYLVSRSHGREVSVTTPHMLNPTSTMTNAARFIGEIAHSGDRLWHGWQWGQIDRLPHLPRVRYGRTVLSPARWRTDPRLNDERHTWPQWERLFQRWRTRVRIPDRVLLTEGDNHLALDLNVPLHLRLLRQELRRKLTVVLVEDLTSSDEMTGWLDGYANEIVVPLVGAGSRVRPPTAAPVSHAATAPRRYPPGSQWVFAKVYLAAAQQDELLARQLPTLLESVPELVDRWFYIRYADPEPHLRLRFHIEAGVETSDAAANVLDLVCGWAERLRASNQVRGVVLDTYEPEWHRYGGPEAMAPAERLFRADSEAAIVELQLRAAGAIDLSPELLAAASYLDLLRHLHGPGWQEWLLDAYPRRLSDEVPKAARSSARRVLDPSGDWNVLTSSPGGRQLLEAWRHRARAATDYGDRLRSLWAQEDSGVVWDEALRGVLHMHHNRTIGARPETEQRSYGLARAAVHWDQSRRRHDARNA</sequence>
<dbReference type="Proteomes" id="UP000199696">
    <property type="component" value="Unassembled WGS sequence"/>
</dbReference>
<accession>A0A1C6UYY4</accession>
<dbReference type="EMBL" id="FMHY01000002">
    <property type="protein sequence ID" value="SCL59246.1"/>
    <property type="molecule type" value="Genomic_DNA"/>
</dbReference>
<dbReference type="Pfam" id="PF14028">
    <property type="entry name" value="Lant_dehydr_C"/>
    <property type="match status" value="1"/>
</dbReference>
<organism evidence="4 5">
    <name type="scientific">Micromonospora eburnea</name>
    <dbReference type="NCBI Taxonomy" id="227316"/>
    <lineage>
        <taxon>Bacteria</taxon>
        <taxon>Bacillati</taxon>
        <taxon>Actinomycetota</taxon>
        <taxon>Actinomycetes</taxon>
        <taxon>Micromonosporales</taxon>
        <taxon>Micromonosporaceae</taxon>
        <taxon>Micromonospora</taxon>
    </lineage>
</organism>
<feature type="region of interest" description="Disordered" evidence="1">
    <location>
        <begin position="385"/>
        <end position="406"/>
    </location>
</feature>
<feature type="domain" description="Lantibiotic dehydratase N-terminal" evidence="2">
    <location>
        <begin position="53"/>
        <end position="697"/>
    </location>
</feature>
<gene>
    <name evidence="4" type="ORF">GA0070604_4012</name>
</gene>
<keyword evidence="5" id="KW-1185">Reference proteome</keyword>